<gene>
    <name evidence="1" type="ORF">LTR69_011363</name>
</gene>
<sequence length="352" mass="39764">MAVEYAQSLRYNIPGSEDALDGLNISFYQHAANIRALRKRSHKGNSFVALPELIISARYCKATETRDKLFSMLGLADPEIYQIHADYRLSLVEVCKRSARKILPRKHGLRLLGACQNPEMKDDLPSWQDSEVAFDGDALLVKGFVFDTIVDLCETIVTPDASFEQIDHIHQSWQVFFEQRLDDLTVAYGPIPSRVREEKERMWMDFLTTDNSASRFIKCADDGSLLPEREEQLKLQYMGLNLKLARSYLLPADFEGGLHPQRRVRAALKKFGPGRQLGLCANKTKAMILLPGDARPGDVVAIFRGATFPYILRKCIEGEEYVLVGEAYMPAYATNKAISMGLRTEANIIRIV</sequence>
<reference evidence="1 2" key="1">
    <citation type="submission" date="2023-08" db="EMBL/GenBank/DDBJ databases">
        <title>Black Yeasts Isolated from many extreme environments.</title>
        <authorList>
            <person name="Coleine C."/>
            <person name="Stajich J.E."/>
            <person name="Selbmann L."/>
        </authorList>
    </citation>
    <scope>NUCLEOTIDE SEQUENCE [LARGE SCALE GENOMIC DNA]</scope>
    <source>
        <strain evidence="1 2">CCFEE 6328</strain>
    </source>
</reference>
<dbReference type="PANTHER" id="PTHR24148">
    <property type="entry name" value="ANKYRIN REPEAT DOMAIN-CONTAINING PROTEIN 39 HOMOLOG-RELATED"/>
    <property type="match status" value="1"/>
</dbReference>
<dbReference type="PANTHER" id="PTHR24148:SF64">
    <property type="entry name" value="HETEROKARYON INCOMPATIBILITY DOMAIN-CONTAINING PROTEIN"/>
    <property type="match status" value="1"/>
</dbReference>
<evidence type="ECO:0000313" key="2">
    <source>
        <dbReference type="Proteomes" id="UP001345691"/>
    </source>
</evidence>
<evidence type="ECO:0000313" key="1">
    <source>
        <dbReference type="EMBL" id="KAK5048449.1"/>
    </source>
</evidence>
<dbReference type="InterPro" id="IPR052895">
    <property type="entry name" value="HetReg/Transcr_Mod"/>
</dbReference>
<dbReference type="Proteomes" id="UP001345691">
    <property type="component" value="Unassembled WGS sequence"/>
</dbReference>
<protein>
    <recommendedName>
        <fullName evidence="3">Heterokaryon incompatibility domain-containing protein</fullName>
    </recommendedName>
</protein>
<organism evidence="1 2">
    <name type="scientific">Exophiala sideris</name>
    <dbReference type="NCBI Taxonomy" id="1016849"/>
    <lineage>
        <taxon>Eukaryota</taxon>
        <taxon>Fungi</taxon>
        <taxon>Dikarya</taxon>
        <taxon>Ascomycota</taxon>
        <taxon>Pezizomycotina</taxon>
        <taxon>Eurotiomycetes</taxon>
        <taxon>Chaetothyriomycetidae</taxon>
        <taxon>Chaetothyriales</taxon>
        <taxon>Herpotrichiellaceae</taxon>
        <taxon>Exophiala</taxon>
    </lineage>
</organism>
<dbReference type="EMBL" id="JAVRRF010000057">
    <property type="protein sequence ID" value="KAK5048449.1"/>
    <property type="molecule type" value="Genomic_DNA"/>
</dbReference>
<dbReference type="Pfam" id="PF26639">
    <property type="entry name" value="Het-6_barrel"/>
    <property type="match status" value="1"/>
</dbReference>
<comment type="caution">
    <text evidence="1">The sequence shown here is derived from an EMBL/GenBank/DDBJ whole genome shotgun (WGS) entry which is preliminary data.</text>
</comment>
<accession>A0ABR0IV68</accession>
<proteinExistence type="predicted"/>
<name>A0ABR0IV68_9EURO</name>
<keyword evidence="2" id="KW-1185">Reference proteome</keyword>
<evidence type="ECO:0008006" key="3">
    <source>
        <dbReference type="Google" id="ProtNLM"/>
    </source>
</evidence>